<dbReference type="AlphaFoldDB" id="A0A2T0X4U1"/>
<feature type="transmembrane region" description="Helical" evidence="10">
    <location>
        <begin position="395"/>
        <end position="416"/>
    </location>
</feature>
<feature type="transmembrane region" description="Helical" evidence="10">
    <location>
        <begin position="53"/>
        <end position="74"/>
    </location>
</feature>
<feature type="transmembrane region" description="Helical" evidence="10">
    <location>
        <begin position="197"/>
        <end position="220"/>
    </location>
</feature>
<comment type="subcellular location">
    <subcellularLocation>
        <location evidence="1">Cell inner membrane</location>
        <topology evidence="1">Multi-pass membrane protein</topology>
    </subcellularLocation>
</comment>
<keyword evidence="8 10" id="KW-0472">Membrane</keyword>
<organism evidence="11 12">
    <name type="scientific">Donghicola tyrosinivorans</name>
    <dbReference type="NCBI Taxonomy" id="1652492"/>
    <lineage>
        <taxon>Bacteria</taxon>
        <taxon>Pseudomonadati</taxon>
        <taxon>Pseudomonadota</taxon>
        <taxon>Alphaproteobacteria</taxon>
        <taxon>Rhodobacterales</taxon>
        <taxon>Roseobacteraceae</taxon>
        <taxon>Donghicola</taxon>
    </lineage>
</organism>
<dbReference type="PIRSF" id="PIRSF006603">
    <property type="entry name" value="DinF"/>
    <property type="match status" value="1"/>
</dbReference>
<evidence type="ECO:0000256" key="1">
    <source>
        <dbReference type="ARBA" id="ARBA00004429"/>
    </source>
</evidence>
<proteinExistence type="predicted"/>
<dbReference type="PANTHER" id="PTHR43298:SF2">
    <property type="entry name" value="FMN_FAD EXPORTER YEEO-RELATED"/>
    <property type="match status" value="1"/>
</dbReference>
<keyword evidence="4" id="KW-1003">Cell membrane</keyword>
<dbReference type="RefSeq" id="WP_106262244.1">
    <property type="nucleotide sequence ID" value="NZ_PVTQ01000001.1"/>
</dbReference>
<keyword evidence="7" id="KW-0406">Ion transport</keyword>
<feature type="transmembrane region" description="Helical" evidence="10">
    <location>
        <begin position="318"/>
        <end position="337"/>
    </location>
</feature>
<protein>
    <recommendedName>
        <fullName evidence="9">Multidrug-efflux transporter</fullName>
    </recommendedName>
</protein>
<evidence type="ECO:0000256" key="8">
    <source>
        <dbReference type="ARBA" id="ARBA00023136"/>
    </source>
</evidence>
<keyword evidence="2" id="KW-0813">Transport</keyword>
<evidence type="ECO:0000256" key="2">
    <source>
        <dbReference type="ARBA" id="ARBA00022448"/>
    </source>
</evidence>
<keyword evidence="12" id="KW-1185">Reference proteome</keyword>
<feature type="transmembrane region" description="Helical" evidence="10">
    <location>
        <begin position="12"/>
        <end position="33"/>
    </location>
</feature>
<evidence type="ECO:0000256" key="7">
    <source>
        <dbReference type="ARBA" id="ARBA00023065"/>
    </source>
</evidence>
<keyword evidence="5 10" id="KW-0812">Transmembrane</keyword>
<evidence type="ECO:0000256" key="10">
    <source>
        <dbReference type="SAM" id="Phobius"/>
    </source>
</evidence>
<dbReference type="NCBIfam" id="TIGR00797">
    <property type="entry name" value="matE"/>
    <property type="match status" value="1"/>
</dbReference>
<feature type="transmembrane region" description="Helical" evidence="10">
    <location>
        <begin position="273"/>
        <end position="297"/>
    </location>
</feature>
<dbReference type="GO" id="GO:0005886">
    <property type="term" value="C:plasma membrane"/>
    <property type="evidence" value="ECO:0007669"/>
    <property type="project" value="UniProtKB-SubCell"/>
</dbReference>
<evidence type="ECO:0000256" key="3">
    <source>
        <dbReference type="ARBA" id="ARBA00022449"/>
    </source>
</evidence>
<evidence type="ECO:0000256" key="4">
    <source>
        <dbReference type="ARBA" id="ARBA00022475"/>
    </source>
</evidence>
<name>A0A2T0X4U1_9RHOB</name>
<dbReference type="OrthoDB" id="9780160at2"/>
<gene>
    <name evidence="11" type="ORF">CLV74_10188</name>
</gene>
<feature type="transmembrane region" description="Helical" evidence="10">
    <location>
        <begin position="357"/>
        <end position="374"/>
    </location>
</feature>
<evidence type="ECO:0000313" key="11">
    <source>
        <dbReference type="EMBL" id="PRY93958.1"/>
    </source>
</evidence>
<accession>A0A2T0X4U1</accession>
<feature type="transmembrane region" description="Helical" evidence="10">
    <location>
        <begin position="95"/>
        <end position="121"/>
    </location>
</feature>
<feature type="transmembrane region" description="Helical" evidence="10">
    <location>
        <begin position="422"/>
        <end position="445"/>
    </location>
</feature>
<dbReference type="EMBL" id="PVTQ01000001">
    <property type="protein sequence ID" value="PRY93958.1"/>
    <property type="molecule type" value="Genomic_DNA"/>
</dbReference>
<dbReference type="PANTHER" id="PTHR43298">
    <property type="entry name" value="MULTIDRUG RESISTANCE PROTEIN NORM-RELATED"/>
    <property type="match status" value="1"/>
</dbReference>
<evidence type="ECO:0000256" key="6">
    <source>
        <dbReference type="ARBA" id="ARBA00022989"/>
    </source>
</evidence>
<dbReference type="Pfam" id="PF01554">
    <property type="entry name" value="MatE"/>
    <property type="match status" value="2"/>
</dbReference>
<dbReference type="GO" id="GO:0006811">
    <property type="term" value="P:monoatomic ion transport"/>
    <property type="evidence" value="ECO:0007669"/>
    <property type="project" value="UniProtKB-KW"/>
</dbReference>
<dbReference type="GO" id="GO:0015297">
    <property type="term" value="F:antiporter activity"/>
    <property type="evidence" value="ECO:0007669"/>
    <property type="project" value="UniProtKB-KW"/>
</dbReference>
<reference evidence="11 12" key="1">
    <citation type="submission" date="2018-03" db="EMBL/GenBank/DDBJ databases">
        <title>Genomic Encyclopedia of Archaeal and Bacterial Type Strains, Phase II (KMG-II): from individual species to whole genera.</title>
        <authorList>
            <person name="Goeker M."/>
        </authorList>
    </citation>
    <scope>NUCLEOTIDE SEQUENCE [LARGE SCALE GENOMIC DNA]</scope>
    <source>
        <strain evidence="11 12">DSM 100212</strain>
    </source>
</reference>
<keyword evidence="6 10" id="KW-1133">Transmembrane helix</keyword>
<dbReference type="InterPro" id="IPR048279">
    <property type="entry name" value="MdtK-like"/>
</dbReference>
<dbReference type="GO" id="GO:0042910">
    <property type="term" value="F:xenobiotic transmembrane transporter activity"/>
    <property type="evidence" value="ECO:0007669"/>
    <property type="project" value="InterPro"/>
</dbReference>
<dbReference type="InterPro" id="IPR050222">
    <property type="entry name" value="MATE_MdtK"/>
</dbReference>
<sequence>MIKNPALPYRDHIRAVVLLGLPLIGGHLAQFAIWTTDTVMLGRYGVEPLAASVLAGSLFMTLFIMGSGFAWAVLPMVAAAAAEGDEVSIRRITRMGLWLSLLFALPCMVVFYASAVVFGWMGQEAQLATDAQSYLQIAGWGIIPGLAVMVLKSYLAAQERTQVVLWITVVAAIANGVINYALIFGNWGAPELGLRGAAIGSVAVQVVSLIGCILYALTVLPQHHLFQRVWRPDWEFFLRVFKLGVPIGLTNLSEVGLFATSAILIGWLGAEPLAAHGIALQIATATFMVHMGLSNAATVRAGASYGRRDRANLKRGGITVIALSLGVVAVTLALMIAIPDTLVGLFLSDDEPARDEILAIGVSLLFMAALFQVVDAMQVQALGLLRGLQDSTVPMIMAAVSYWLIGLPSAYVFGFVLDWGAVGVWTGLVSGLASAAVLLMARFWLVTYPRMDGAPQSATDFASQNV</sequence>
<evidence type="ECO:0000313" key="12">
    <source>
        <dbReference type="Proteomes" id="UP000238392"/>
    </source>
</evidence>
<dbReference type="Proteomes" id="UP000238392">
    <property type="component" value="Unassembled WGS sequence"/>
</dbReference>
<feature type="transmembrane region" description="Helical" evidence="10">
    <location>
        <begin position="133"/>
        <end position="151"/>
    </location>
</feature>
<dbReference type="InterPro" id="IPR002528">
    <property type="entry name" value="MATE_fam"/>
</dbReference>
<dbReference type="CDD" id="cd13131">
    <property type="entry name" value="MATE_NorM_like"/>
    <property type="match status" value="1"/>
</dbReference>
<feature type="transmembrane region" description="Helical" evidence="10">
    <location>
        <begin position="240"/>
        <end position="267"/>
    </location>
</feature>
<keyword evidence="3" id="KW-0050">Antiport</keyword>
<comment type="caution">
    <text evidence="11">The sequence shown here is derived from an EMBL/GenBank/DDBJ whole genome shotgun (WGS) entry which is preliminary data.</text>
</comment>
<evidence type="ECO:0000256" key="5">
    <source>
        <dbReference type="ARBA" id="ARBA00022692"/>
    </source>
</evidence>
<evidence type="ECO:0000256" key="9">
    <source>
        <dbReference type="ARBA" id="ARBA00031636"/>
    </source>
</evidence>
<feature type="transmembrane region" description="Helical" evidence="10">
    <location>
        <begin position="163"/>
        <end position="185"/>
    </location>
</feature>